<evidence type="ECO:0000313" key="9">
    <source>
        <dbReference type="EMBL" id="KAI3424856.1"/>
    </source>
</evidence>
<evidence type="ECO:0000256" key="5">
    <source>
        <dbReference type="ARBA" id="ARBA00023274"/>
    </source>
</evidence>
<keyword evidence="10" id="KW-1185">Reference proteome</keyword>
<sequence>MFTQKAAMAGCAAPLKAAASIRSSSARPSFVVRASSVAAPVQLDVKKLDGSAVGSASLSLKVADADTANGLVHRYLVMVRQNARQGNASTLTRGEVRGGGRKPYKQKGSGNARRGSKRSPLMPGGGISFGPKPRDWSISMNKKERKLALATALQSAAGDMIVCEDFGALEVVSTKGLLANLAAMGVQEGEKVLLIVNETNERVYLSGRNVPHMAINAGKAVQVYDVLNADRIVVEQGALAYMNEWFGAGEQ</sequence>
<dbReference type="HAMAP" id="MF_01328_B">
    <property type="entry name" value="Ribosomal_uL4_B"/>
    <property type="match status" value="1"/>
</dbReference>
<dbReference type="InterPro" id="IPR002136">
    <property type="entry name" value="Ribosomal_uL4"/>
</dbReference>
<dbReference type="GO" id="GO:1990904">
    <property type="term" value="C:ribonucleoprotein complex"/>
    <property type="evidence" value="ECO:0007669"/>
    <property type="project" value="UniProtKB-KW"/>
</dbReference>
<comment type="caution">
    <text evidence="9">The sequence shown here is derived from an EMBL/GenBank/DDBJ whole genome shotgun (WGS) entry which is preliminary data.</text>
</comment>
<dbReference type="Proteomes" id="UP001055712">
    <property type="component" value="Unassembled WGS sequence"/>
</dbReference>
<dbReference type="GO" id="GO:0019843">
    <property type="term" value="F:rRNA binding"/>
    <property type="evidence" value="ECO:0007669"/>
    <property type="project" value="UniProtKB-KW"/>
</dbReference>
<dbReference type="Pfam" id="PF00573">
    <property type="entry name" value="Ribosomal_L4"/>
    <property type="match status" value="1"/>
</dbReference>
<keyword evidence="2" id="KW-0699">rRNA-binding</keyword>
<evidence type="ECO:0000256" key="6">
    <source>
        <dbReference type="ARBA" id="ARBA00035208"/>
    </source>
</evidence>
<evidence type="ECO:0000313" key="10">
    <source>
        <dbReference type="Proteomes" id="UP001055712"/>
    </source>
</evidence>
<dbReference type="GO" id="GO:0005840">
    <property type="term" value="C:ribosome"/>
    <property type="evidence" value="ECO:0007669"/>
    <property type="project" value="UniProtKB-KW"/>
</dbReference>
<dbReference type="SUPFAM" id="SSF52166">
    <property type="entry name" value="Ribosomal protein L4"/>
    <property type="match status" value="1"/>
</dbReference>
<dbReference type="AlphaFoldDB" id="A0A9D4TG73"/>
<evidence type="ECO:0000256" key="8">
    <source>
        <dbReference type="SAM" id="MobiDB-lite"/>
    </source>
</evidence>
<dbReference type="Gene3D" id="3.40.1370.10">
    <property type="match status" value="1"/>
</dbReference>
<protein>
    <recommendedName>
        <fullName evidence="6">Large ribosomal subunit protein uL4c</fullName>
    </recommendedName>
    <alternativeName>
        <fullName evidence="7">50S ribosomal protein L4, chloroplastic</fullName>
    </alternativeName>
</protein>
<organism evidence="9 10">
    <name type="scientific">Chlorella vulgaris</name>
    <name type="common">Green alga</name>
    <dbReference type="NCBI Taxonomy" id="3077"/>
    <lineage>
        <taxon>Eukaryota</taxon>
        <taxon>Viridiplantae</taxon>
        <taxon>Chlorophyta</taxon>
        <taxon>core chlorophytes</taxon>
        <taxon>Trebouxiophyceae</taxon>
        <taxon>Chlorellales</taxon>
        <taxon>Chlorellaceae</taxon>
        <taxon>Chlorella clade</taxon>
        <taxon>Chlorella</taxon>
    </lineage>
</organism>
<gene>
    <name evidence="9" type="ORF">D9Q98_008240</name>
</gene>
<feature type="region of interest" description="Disordered" evidence="8">
    <location>
        <begin position="87"/>
        <end position="135"/>
    </location>
</feature>
<keyword evidence="4" id="KW-0689">Ribosomal protein</keyword>
<evidence type="ECO:0000256" key="4">
    <source>
        <dbReference type="ARBA" id="ARBA00022980"/>
    </source>
</evidence>
<dbReference type="PANTHER" id="PTHR10746">
    <property type="entry name" value="50S RIBOSOMAL PROTEIN L4"/>
    <property type="match status" value="1"/>
</dbReference>
<evidence type="ECO:0000256" key="1">
    <source>
        <dbReference type="ARBA" id="ARBA00010528"/>
    </source>
</evidence>
<name>A0A9D4TG73_CHLVU</name>
<reference evidence="9" key="1">
    <citation type="journal article" date="2019" name="Plant J.">
        <title>Chlorella vulgaris genome assembly and annotation reveals the molecular basis for metabolic acclimation to high light conditions.</title>
        <authorList>
            <person name="Cecchin M."/>
            <person name="Marcolungo L."/>
            <person name="Rossato M."/>
            <person name="Girolomoni L."/>
            <person name="Cosentino E."/>
            <person name="Cuine S."/>
            <person name="Li-Beisson Y."/>
            <person name="Delledonne M."/>
            <person name="Ballottari M."/>
        </authorList>
    </citation>
    <scope>NUCLEOTIDE SEQUENCE</scope>
    <source>
        <strain evidence="9">211/11P</strain>
    </source>
</reference>
<comment type="similarity">
    <text evidence="1">Belongs to the universal ribosomal protein uL4 family.</text>
</comment>
<dbReference type="GO" id="GO:0006412">
    <property type="term" value="P:translation"/>
    <property type="evidence" value="ECO:0007669"/>
    <property type="project" value="InterPro"/>
</dbReference>
<dbReference type="PANTHER" id="PTHR10746:SF17">
    <property type="entry name" value="LARGE RIBOSOMAL SUBUNIT PROTEIN UL4C"/>
    <property type="match status" value="1"/>
</dbReference>
<evidence type="ECO:0000256" key="7">
    <source>
        <dbReference type="ARBA" id="ARBA00035387"/>
    </source>
</evidence>
<dbReference type="OrthoDB" id="275876at2759"/>
<proteinExistence type="inferred from homology"/>
<dbReference type="EMBL" id="SIDB01000012">
    <property type="protein sequence ID" value="KAI3424856.1"/>
    <property type="molecule type" value="Genomic_DNA"/>
</dbReference>
<dbReference type="NCBIfam" id="TIGR03953">
    <property type="entry name" value="rplD_bact"/>
    <property type="match status" value="1"/>
</dbReference>
<keyword evidence="3" id="KW-0694">RNA-binding</keyword>
<evidence type="ECO:0000256" key="2">
    <source>
        <dbReference type="ARBA" id="ARBA00022730"/>
    </source>
</evidence>
<dbReference type="InterPro" id="IPR023574">
    <property type="entry name" value="Ribosomal_uL4_dom_sf"/>
</dbReference>
<dbReference type="InterPro" id="IPR013005">
    <property type="entry name" value="Ribosomal_uL4-like"/>
</dbReference>
<accession>A0A9D4TG73</accession>
<keyword evidence="5" id="KW-0687">Ribonucleoprotein</keyword>
<dbReference type="GO" id="GO:0003735">
    <property type="term" value="F:structural constituent of ribosome"/>
    <property type="evidence" value="ECO:0007669"/>
    <property type="project" value="InterPro"/>
</dbReference>
<evidence type="ECO:0000256" key="3">
    <source>
        <dbReference type="ARBA" id="ARBA00022884"/>
    </source>
</evidence>
<reference evidence="9" key="2">
    <citation type="submission" date="2020-11" db="EMBL/GenBank/DDBJ databases">
        <authorList>
            <person name="Cecchin M."/>
            <person name="Marcolungo L."/>
            <person name="Rossato M."/>
            <person name="Girolomoni L."/>
            <person name="Cosentino E."/>
            <person name="Cuine S."/>
            <person name="Li-Beisson Y."/>
            <person name="Delledonne M."/>
            <person name="Ballottari M."/>
        </authorList>
    </citation>
    <scope>NUCLEOTIDE SEQUENCE</scope>
    <source>
        <strain evidence="9">211/11P</strain>
        <tissue evidence="9">Whole cell</tissue>
    </source>
</reference>